<evidence type="ECO:0000256" key="6">
    <source>
        <dbReference type="SAM" id="Phobius"/>
    </source>
</evidence>
<feature type="region of interest" description="Disordered" evidence="5">
    <location>
        <begin position="23"/>
        <end position="49"/>
    </location>
</feature>
<dbReference type="GO" id="GO:0022857">
    <property type="term" value="F:transmembrane transporter activity"/>
    <property type="evidence" value="ECO:0007669"/>
    <property type="project" value="TreeGrafter"/>
</dbReference>
<dbReference type="SUPFAM" id="SSF103473">
    <property type="entry name" value="MFS general substrate transporter"/>
    <property type="match status" value="2"/>
</dbReference>
<dbReference type="EMBL" id="CP119905">
    <property type="protein sequence ID" value="WFD24480.1"/>
    <property type="molecule type" value="Genomic_DNA"/>
</dbReference>
<accession>A0AAF0EF00</accession>
<comment type="subcellular location">
    <subcellularLocation>
        <location evidence="1">Membrane</location>
        <topology evidence="1">Multi-pass membrane protein</topology>
    </subcellularLocation>
</comment>
<evidence type="ECO:0000313" key="7">
    <source>
        <dbReference type="EMBL" id="WFD24480.1"/>
    </source>
</evidence>
<feature type="transmembrane region" description="Helical" evidence="6">
    <location>
        <begin position="247"/>
        <end position="270"/>
    </location>
</feature>
<evidence type="ECO:0000256" key="1">
    <source>
        <dbReference type="ARBA" id="ARBA00004141"/>
    </source>
</evidence>
<keyword evidence="3 6" id="KW-1133">Transmembrane helix</keyword>
<evidence type="ECO:0000256" key="4">
    <source>
        <dbReference type="ARBA" id="ARBA00023136"/>
    </source>
</evidence>
<gene>
    <name evidence="7" type="ORF">MEQU1_003182</name>
</gene>
<feature type="transmembrane region" description="Helical" evidence="6">
    <location>
        <begin position="134"/>
        <end position="154"/>
    </location>
</feature>
<dbReference type="PANTHER" id="PTHR23502">
    <property type="entry name" value="MAJOR FACILITATOR SUPERFAMILY"/>
    <property type="match status" value="1"/>
</dbReference>
<keyword evidence="2 6" id="KW-0812">Transmembrane</keyword>
<sequence>MTGWFPSAVRLQEPSENVFMGEQGDIAQPSDKDTSPVLPDAKKPRGSARTGRIASWLTGPPKHLLENLKLHVHELEHGHYGRSGHLAGLAFPSLSGLHLVHRRSREAYYEAKTQKILVKWDDLNDPEHMLKKSFVYRLYITVLCGFLKLCTSFVSSGPSMVIPQMMEEYGTTKEVVKSSNFLFVASFCVAPLLWAPLSEMFGRRIIIISFTGFVCFNVGCMLAPTIASMIVFRILADRQCGLCAGSYTAFIYGTVYFLFDAYPAVFMGIYHFRPGAVGLAFMGFECGLFLGAFYCLFVDQPVYKKQYEANGNRPLPPEIRLRPALVGFIVLTVAFFWFAAASFPSVSFWCAIVAGCFVAMGIFLVFLCLLTYITEVYLVNAASALAANTVVRSAFGCGFPMFGEQMYDTLKPRYASVILGFIALAMVPIPFVFDKYGDRIRALSRNAPGHHDPDAEASEAPPTGADQA</sequence>
<evidence type="ECO:0000256" key="5">
    <source>
        <dbReference type="SAM" id="MobiDB-lite"/>
    </source>
</evidence>
<feature type="transmembrane region" description="Helical" evidence="6">
    <location>
        <begin position="414"/>
        <end position="433"/>
    </location>
</feature>
<keyword evidence="8" id="KW-1185">Reference proteome</keyword>
<reference evidence="7" key="1">
    <citation type="submission" date="2023-03" db="EMBL/GenBank/DDBJ databases">
        <title>Mating type loci evolution in Malassezia.</title>
        <authorList>
            <person name="Coelho M.A."/>
        </authorList>
    </citation>
    <scope>NUCLEOTIDE SEQUENCE</scope>
    <source>
        <strain evidence="7">CBS 12830</strain>
    </source>
</reference>
<dbReference type="Proteomes" id="UP001214415">
    <property type="component" value="Chromosome 6"/>
</dbReference>
<protein>
    <submittedName>
        <fullName evidence="7">Uncharacterized protein</fullName>
    </submittedName>
</protein>
<dbReference type="Gene3D" id="1.20.1720.10">
    <property type="entry name" value="Multidrug resistance protein D"/>
    <property type="match status" value="1"/>
</dbReference>
<dbReference type="Gene3D" id="1.20.1250.20">
    <property type="entry name" value="MFS general substrate transporter like domains"/>
    <property type="match status" value="1"/>
</dbReference>
<name>A0AAF0EF00_9BASI</name>
<dbReference type="GO" id="GO:0005886">
    <property type="term" value="C:plasma membrane"/>
    <property type="evidence" value="ECO:0007669"/>
    <property type="project" value="TreeGrafter"/>
</dbReference>
<dbReference type="InterPro" id="IPR036259">
    <property type="entry name" value="MFS_trans_sf"/>
</dbReference>
<organism evidence="7 8">
    <name type="scientific">Malassezia equina</name>
    <dbReference type="NCBI Taxonomy" id="1381935"/>
    <lineage>
        <taxon>Eukaryota</taxon>
        <taxon>Fungi</taxon>
        <taxon>Dikarya</taxon>
        <taxon>Basidiomycota</taxon>
        <taxon>Ustilaginomycotina</taxon>
        <taxon>Malasseziomycetes</taxon>
        <taxon>Malasseziales</taxon>
        <taxon>Malasseziaceae</taxon>
        <taxon>Malassezia</taxon>
    </lineage>
</organism>
<proteinExistence type="predicted"/>
<feature type="region of interest" description="Disordered" evidence="5">
    <location>
        <begin position="446"/>
        <end position="468"/>
    </location>
</feature>
<feature type="transmembrane region" description="Helical" evidence="6">
    <location>
        <begin position="377"/>
        <end position="402"/>
    </location>
</feature>
<dbReference type="AlphaFoldDB" id="A0AAF0EF00"/>
<evidence type="ECO:0000256" key="2">
    <source>
        <dbReference type="ARBA" id="ARBA00022692"/>
    </source>
</evidence>
<feature type="transmembrane region" description="Helical" evidence="6">
    <location>
        <begin position="319"/>
        <end position="340"/>
    </location>
</feature>
<evidence type="ECO:0000313" key="8">
    <source>
        <dbReference type="Proteomes" id="UP001214415"/>
    </source>
</evidence>
<feature type="transmembrane region" description="Helical" evidence="6">
    <location>
        <begin position="206"/>
        <end position="235"/>
    </location>
</feature>
<feature type="transmembrane region" description="Helical" evidence="6">
    <location>
        <begin position="175"/>
        <end position="194"/>
    </location>
</feature>
<feature type="transmembrane region" description="Helical" evidence="6">
    <location>
        <begin position="346"/>
        <end position="370"/>
    </location>
</feature>
<dbReference type="PANTHER" id="PTHR23502:SF173">
    <property type="entry name" value="MFS-MULTIDRUG-RESISTANCE TRANSPORTER-RELATED"/>
    <property type="match status" value="1"/>
</dbReference>
<evidence type="ECO:0000256" key="3">
    <source>
        <dbReference type="ARBA" id="ARBA00022989"/>
    </source>
</evidence>
<feature type="transmembrane region" description="Helical" evidence="6">
    <location>
        <begin position="276"/>
        <end position="298"/>
    </location>
</feature>
<keyword evidence="4 6" id="KW-0472">Membrane</keyword>